<dbReference type="Pfam" id="PF13289">
    <property type="entry name" value="SIR2_2"/>
    <property type="match status" value="1"/>
</dbReference>
<organism evidence="1 2">
    <name type="scientific">Acinetobacter bouvetii</name>
    <dbReference type="NCBI Taxonomy" id="202951"/>
    <lineage>
        <taxon>Bacteria</taxon>
        <taxon>Pseudomonadati</taxon>
        <taxon>Pseudomonadota</taxon>
        <taxon>Gammaproteobacteria</taxon>
        <taxon>Moraxellales</taxon>
        <taxon>Moraxellaceae</taxon>
        <taxon>Acinetobacter</taxon>
    </lineage>
</organism>
<evidence type="ECO:0000313" key="1">
    <source>
        <dbReference type="EMBL" id="CAB1220042.1"/>
    </source>
</evidence>
<gene>
    <name evidence="1" type="ORF">SFB21_2503</name>
</gene>
<dbReference type="Proteomes" id="UP000489961">
    <property type="component" value="Unassembled WGS sequence"/>
</dbReference>
<evidence type="ECO:0008006" key="3">
    <source>
        <dbReference type="Google" id="ProtNLM"/>
    </source>
</evidence>
<name>A0A811GKZ1_9GAMM</name>
<proteinExistence type="predicted"/>
<dbReference type="EMBL" id="CADDTS010000042">
    <property type="protein sequence ID" value="CAB1220042.1"/>
    <property type="molecule type" value="Genomic_DNA"/>
</dbReference>
<dbReference type="RefSeq" id="WP_174560325.1">
    <property type="nucleotide sequence ID" value="NZ_CADDTS010000042.1"/>
</dbReference>
<sequence length="392" mass="44878">MSIRFYKPAPIDNFVPYEKDEDEQKVNDLGDLKTKLKTALQMPNIMVLAGSGTSLGNVEGPSMNDLWKFCIEDTTRKDDAEKIIKEIRYNLSEPKNKNIEEFLSYCEAYQQIHNSIELEIFLTKSKEIILEKCKFTKSPSTLFAHMELIKKLARRKSKDNRIKLFTTNYDTCFEEAAGKLGITIIDGFTFSAPRIYNPQFFDYDIIKRDGMGSSNTPKYLDGVFHLYKLHGSVNWFRKKETDGNFTIEQKESNDAKNACMIFPAKGKYQQSYIQPHLELIAKFLQGIREPNTCLITSGFGFNDDHLSEPIYAALQSNPHLKLIIVDRSVEKKFKSPGEYSTYWKKFKALADKGLDILFIEADFENFALNIPDLKALSPAESLYQVIHGGLNA</sequence>
<accession>A0A811GKZ1</accession>
<reference evidence="1 2" key="1">
    <citation type="submission" date="2020-02" db="EMBL/GenBank/DDBJ databases">
        <authorList>
            <person name="Chaudhuri R."/>
        </authorList>
    </citation>
    <scope>NUCLEOTIDE SEQUENCE [LARGE SCALE GENOMIC DNA]</scope>
    <source>
        <strain evidence="1">SFB21</strain>
    </source>
</reference>
<protein>
    <recommendedName>
        <fullName evidence="3">SIR2 family protein</fullName>
    </recommendedName>
</protein>
<dbReference type="AlphaFoldDB" id="A0A811GKZ1"/>
<evidence type="ECO:0000313" key="2">
    <source>
        <dbReference type="Proteomes" id="UP000489961"/>
    </source>
</evidence>
<comment type="caution">
    <text evidence="1">The sequence shown here is derived from an EMBL/GenBank/DDBJ whole genome shotgun (WGS) entry which is preliminary data.</text>
</comment>